<keyword evidence="1" id="KW-0732">Signal</keyword>
<gene>
    <name evidence="2" type="ORF">B0H16DRAFT_1573460</name>
</gene>
<dbReference type="EMBL" id="JARKIB010000120">
    <property type="protein sequence ID" value="KAJ7736667.1"/>
    <property type="molecule type" value="Genomic_DNA"/>
</dbReference>
<protein>
    <recommendedName>
        <fullName evidence="4">Cellobiose dehydrogenase cytochrome domain-containing protein</fullName>
    </recommendedName>
</protein>
<evidence type="ECO:0008006" key="4">
    <source>
        <dbReference type="Google" id="ProtNLM"/>
    </source>
</evidence>
<feature type="chain" id="PRO_5042087697" description="Cellobiose dehydrogenase cytochrome domain-containing protein" evidence="1">
    <location>
        <begin position="30"/>
        <end position="229"/>
    </location>
</feature>
<feature type="signal peptide" evidence="1">
    <location>
        <begin position="1"/>
        <end position="29"/>
    </location>
</feature>
<proteinExistence type="predicted"/>
<organism evidence="2 3">
    <name type="scientific">Mycena metata</name>
    <dbReference type="NCBI Taxonomy" id="1033252"/>
    <lineage>
        <taxon>Eukaryota</taxon>
        <taxon>Fungi</taxon>
        <taxon>Dikarya</taxon>
        <taxon>Basidiomycota</taxon>
        <taxon>Agaricomycotina</taxon>
        <taxon>Agaricomycetes</taxon>
        <taxon>Agaricomycetidae</taxon>
        <taxon>Agaricales</taxon>
        <taxon>Marasmiineae</taxon>
        <taxon>Mycenaceae</taxon>
        <taxon>Mycena</taxon>
    </lineage>
</organism>
<evidence type="ECO:0000256" key="1">
    <source>
        <dbReference type="SAM" id="SignalP"/>
    </source>
</evidence>
<accession>A0AAD7MXA0</accession>
<name>A0AAD7MXA0_9AGAR</name>
<sequence>MVLCVPSMILALRSSLLFTLATSVSTALAQCSLAGYIAAFSTNGTAIGALGRTLPFQGILTIDETSIRSNYLGVIGFSTSTPSGDAVLLQILSPPDPSAPYISMVISQTSCGALPIPNGDAPWIAQLVPADGFPLGPFPLPGTTRSTLLGGYGNLQTFCGEPMTFAIRSNFGRDILAPVWTDQNGNQHSLIVVHDITNNRVAVSPSLASYTAAASGPVKLEEVFFAFVT</sequence>
<reference evidence="2" key="1">
    <citation type="submission" date="2023-03" db="EMBL/GenBank/DDBJ databases">
        <title>Massive genome expansion in bonnet fungi (Mycena s.s.) driven by repeated elements and novel gene families across ecological guilds.</title>
        <authorList>
            <consortium name="Lawrence Berkeley National Laboratory"/>
            <person name="Harder C.B."/>
            <person name="Miyauchi S."/>
            <person name="Viragh M."/>
            <person name="Kuo A."/>
            <person name="Thoen E."/>
            <person name="Andreopoulos B."/>
            <person name="Lu D."/>
            <person name="Skrede I."/>
            <person name="Drula E."/>
            <person name="Henrissat B."/>
            <person name="Morin E."/>
            <person name="Kohler A."/>
            <person name="Barry K."/>
            <person name="LaButti K."/>
            <person name="Morin E."/>
            <person name="Salamov A."/>
            <person name="Lipzen A."/>
            <person name="Mereny Z."/>
            <person name="Hegedus B."/>
            <person name="Baldrian P."/>
            <person name="Stursova M."/>
            <person name="Weitz H."/>
            <person name="Taylor A."/>
            <person name="Grigoriev I.V."/>
            <person name="Nagy L.G."/>
            <person name="Martin F."/>
            <person name="Kauserud H."/>
        </authorList>
    </citation>
    <scope>NUCLEOTIDE SEQUENCE</scope>
    <source>
        <strain evidence="2">CBHHK182m</strain>
    </source>
</reference>
<dbReference type="AlphaFoldDB" id="A0AAD7MXA0"/>
<dbReference type="Proteomes" id="UP001215598">
    <property type="component" value="Unassembled WGS sequence"/>
</dbReference>
<evidence type="ECO:0000313" key="3">
    <source>
        <dbReference type="Proteomes" id="UP001215598"/>
    </source>
</evidence>
<evidence type="ECO:0000313" key="2">
    <source>
        <dbReference type="EMBL" id="KAJ7736667.1"/>
    </source>
</evidence>
<keyword evidence="3" id="KW-1185">Reference proteome</keyword>
<comment type="caution">
    <text evidence="2">The sequence shown here is derived from an EMBL/GenBank/DDBJ whole genome shotgun (WGS) entry which is preliminary data.</text>
</comment>